<dbReference type="RefSeq" id="WP_156590526.1">
    <property type="nucleotide sequence ID" value="NZ_WPHU01000002.1"/>
</dbReference>
<proteinExistence type="predicted"/>
<gene>
    <name evidence="1" type="ORF">GOZ88_06050</name>
</gene>
<dbReference type="EMBL" id="WPHU01000002">
    <property type="protein sequence ID" value="MVA55671.1"/>
    <property type="molecule type" value="Genomic_DNA"/>
</dbReference>
<organism evidence="1 2">
    <name type="scientific">Agrobacterium vitis</name>
    <name type="common">Rhizobium vitis</name>
    <dbReference type="NCBI Taxonomy" id="373"/>
    <lineage>
        <taxon>Bacteria</taxon>
        <taxon>Pseudomonadati</taxon>
        <taxon>Pseudomonadota</taxon>
        <taxon>Alphaproteobacteria</taxon>
        <taxon>Hyphomicrobiales</taxon>
        <taxon>Rhizobiaceae</taxon>
        <taxon>Rhizobium/Agrobacterium group</taxon>
        <taxon>Agrobacterium</taxon>
    </lineage>
</organism>
<comment type="caution">
    <text evidence="1">The sequence shown here is derived from an EMBL/GenBank/DDBJ whole genome shotgun (WGS) entry which is preliminary data.</text>
</comment>
<reference evidence="1 2" key="1">
    <citation type="submission" date="2019-12" db="EMBL/GenBank/DDBJ databases">
        <title>Whole-genome sequencing of Allorhizobium vitis.</title>
        <authorList>
            <person name="Gan H.M."/>
            <person name="Szegedi E."/>
            <person name="Burr T."/>
            <person name="Savka M.A."/>
        </authorList>
    </citation>
    <scope>NUCLEOTIDE SEQUENCE [LARGE SCALE GENOMIC DNA]</scope>
    <source>
        <strain evidence="1 2">CG415</strain>
    </source>
</reference>
<sequence>MKADEDEIALIKQKAAEAGRYVDLINKAKFQDDIAFQQRQFSRNPGDQQIASQLKGAGLPENLQSNEANQIRSLAQQQSARSQLNSFYPR</sequence>
<dbReference type="Proteomes" id="UP000440716">
    <property type="component" value="Unassembled WGS sequence"/>
</dbReference>
<dbReference type="AlphaFoldDB" id="A0A7K1RC11"/>
<name>A0A7K1RC11_AGRVI</name>
<evidence type="ECO:0000313" key="1">
    <source>
        <dbReference type="EMBL" id="MVA55671.1"/>
    </source>
</evidence>
<accession>A0A7K1RC11</accession>
<evidence type="ECO:0000313" key="2">
    <source>
        <dbReference type="Proteomes" id="UP000440716"/>
    </source>
</evidence>
<protein>
    <submittedName>
        <fullName evidence="1">Uncharacterized protein</fullName>
    </submittedName>
</protein>